<proteinExistence type="predicted"/>
<reference evidence="2" key="1">
    <citation type="submission" date="2014-01" db="EMBL/GenBank/DDBJ databases">
        <authorList>
            <person name="Aslett M."/>
        </authorList>
    </citation>
    <scope>NUCLEOTIDE SEQUENCE</scope>
</reference>
<dbReference type="EMBL" id="HG806255">
    <property type="protein sequence ID" value="CDW58026.1"/>
    <property type="molecule type" value="Genomic_DNA"/>
</dbReference>
<dbReference type="AlphaFoldDB" id="A0A077ZC97"/>
<name>A0A077ZC97_TRITR</name>
<sequence length="85" mass="9241">MSNSGSKPTSVNYPSNQEPVYLNRDCSGNDGQSAIDKRTIKACFQAMGNDKANNKSAEGKLKKPPRALVFKKQVAINGQSKAVRR</sequence>
<protein>
    <submittedName>
        <fullName evidence="2">Uncharacterized protein</fullName>
    </submittedName>
</protein>
<feature type="compositionally biased region" description="Polar residues" evidence="1">
    <location>
        <begin position="1"/>
        <end position="18"/>
    </location>
</feature>
<evidence type="ECO:0000256" key="1">
    <source>
        <dbReference type="SAM" id="MobiDB-lite"/>
    </source>
</evidence>
<keyword evidence="3" id="KW-1185">Reference proteome</keyword>
<reference evidence="2" key="2">
    <citation type="submission" date="2014-03" db="EMBL/GenBank/DDBJ databases">
        <title>The whipworm genome and dual-species transcriptomics of an intimate host-pathogen interaction.</title>
        <authorList>
            <person name="Foth B.J."/>
            <person name="Tsai I.J."/>
            <person name="Reid A.J."/>
            <person name="Bancroft A.J."/>
            <person name="Nichol S."/>
            <person name="Tracey A."/>
            <person name="Holroyd N."/>
            <person name="Cotton J.A."/>
            <person name="Stanley E.J."/>
            <person name="Zarowiecki M."/>
            <person name="Liu J.Z."/>
            <person name="Huckvale T."/>
            <person name="Cooper P.J."/>
            <person name="Grencis R.K."/>
            <person name="Berriman M."/>
        </authorList>
    </citation>
    <scope>NUCLEOTIDE SEQUENCE [LARGE SCALE GENOMIC DNA]</scope>
</reference>
<organism evidence="2 3">
    <name type="scientific">Trichuris trichiura</name>
    <name type="common">Whipworm</name>
    <name type="synonym">Trichocephalus trichiurus</name>
    <dbReference type="NCBI Taxonomy" id="36087"/>
    <lineage>
        <taxon>Eukaryota</taxon>
        <taxon>Metazoa</taxon>
        <taxon>Ecdysozoa</taxon>
        <taxon>Nematoda</taxon>
        <taxon>Enoplea</taxon>
        <taxon>Dorylaimia</taxon>
        <taxon>Trichinellida</taxon>
        <taxon>Trichuridae</taxon>
        <taxon>Trichuris</taxon>
    </lineage>
</organism>
<evidence type="ECO:0000313" key="3">
    <source>
        <dbReference type="Proteomes" id="UP000030665"/>
    </source>
</evidence>
<accession>A0A077ZC97</accession>
<dbReference type="Proteomes" id="UP000030665">
    <property type="component" value="Unassembled WGS sequence"/>
</dbReference>
<gene>
    <name evidence="2" type="ORF">TTRE_0000632701</name>
</gene>
<feature type="region of interest" description="Disordered" evidence="1">
    <location>
        <begin position="1"/>
        <end position="27"/>
    </location>
</feature>
<evidence type="ECO:0000313" key="2">
    <source>
        <dbReference type="EMBL" id="CDW58026.1"/>
    </source>
</evidence>